<keyword evidence="5" id="KW-1185">Reference proteome</keyword>
<evidence type="ECO:0000313" key="5">
    <source>
        <dbReference type="Proteomes" id="UP000444960"/>
    </source>
</evidence>
<dbReference type="PANTHER" id="PTHR30627:SF24">
    <property type="entry name" value="PENICILLIN-BINDING PROTEIN 4B"/>
    <property type="match status" value="1"/>
</dbReference>
<dbReference type="Pfam" id="PF05223">
    <property type="entry name" value="MecA_N"/>
    <property type="match status" value="1"/>
</dbReference>
<dbReference type="InterPro" id="IPR001460">
    <property type="entry name" value="PCN-bd_Tpept"/>
</dbReference>
<organism evidence="4 5">
    <name type="scientific">Gordonia spumicola</name>
    <dbReference type="NCBI Taxonomy" id="589161"/>
    <lineage>
        <taxon>Bacteria</taxon>
        <taxon>Bacillati</taxon>
        <taxon>Actinomycetota</taxon>
        <taxon>Actinomycetes</taxon>
        <taxon>Mycobacteriales</taxon>
        <taxon>Gordoniaceae</taxon>
        <taxon>Gordonia</taxon>
    </lineage>
</organism>
<dbReference type="SUPFAM" id="SSF56601">
    <property type="entry name" value="beta-lactamase/transpeptidase-like"/>
    <property type="match status" value="1"/>
</dbReference>
<evidence type="ECO:0000256" key="1">
    <source>
        <dbReference type="SAM" id="SignalP"/>
    </source>
</evidence>
<sequence length="601" mass="61811">MILRRVIALCCALAMVVGVVSCSSEADGPRDAANVFVDAFATRDFAAASDATTNPDAATRAMSQTWDGLEAQSLTARTGRVRVDHDVADVDVTYTWTLSGGRTWEYPATLSMGRSDDGWSVRWTSTAIHPRLGADQHLAVGDLSPPRASVNESDGTEVMVNGTVTAVSFDGHAAAAAGDVIGPATRLVEVMGPFVPGLSAQRLAEQGTASADPMPVGTLSAADASALRDRLALPGIVLRDESVLLPRDPGFASAVLARVKNAVGSEIIGTAGWRVSVVNANGLVADIVFDHASVPAPAVALTLSRTVQDAAQNAVNAVQGKQAMTVAISASTGKILAIAQNGDADRAGFPAAAGQFPPGSTFKMVTSAAAMNGRLSDPEAQVQCPGEITIGERTIPNYDGFSLGQVTLRQAFAASCNTTFADLASRMGPSDLAHAATAMGLGSQYTIAGIDSKSGSVPIEPDLVRRSEDGFGQGTVLASPLGMAIVAGTAATGHRPVPQLINDRDTTVVGPSIDLDASVYARLRTMMRAVVTSGTASAIADQGEVYGKTGEAEVNGGSHAWFAGYRGDIAFATLIVLGGGSESAVAVTRDFLSRVPADYRP</sequence>
<feature type="chain" id="PRO_5039282117" evidence="1">
    <location>
        <begin position="27"/>
        <end position="601"/>
    </location>
</feature>
<dbReference type="Proteomes" id="UP000444960">
    <property type="component" value="Unassembled WGS sequence"/>
</dbReference>
<gene>
    <name evidence="4" type="ORF">nbrc107696_29240</name>
</gene>
<feature type="signal peptide" evidence="1">
    <location>
        <begin position="1"/>
        <end position="26"/>
    </location>
</feature>
<name>A0A7I9VAS0_9ACTN</name>
<evidence type="ECO:0000313" key="4">
    <source>
        <dbReference type="EMBL" id="GEE02478.1"/>
    </source>
</evidence>
<evidence type="ECO:0000259" key="3">
    <source>
        <dbReference type="Pfam" id="PF05223"/>
    </source>
</evidence>
<keyword evidence="1" id="KW-0732">Signal</keyword>
<proteinExistence type="predicted"/>
<dbReference type="PROSITE" id="PS51257">
    <property type="entry name" value="PROKAR_LIPOPROTEIN"/>
    <property type="match status" value="1"/>
</dbReference>
<dbReference type="Pfam" id="PF00905">
    <property type="entry name" value="Transpeptidase"/>
    <property type="match status" value="1"/>
</dbReference>
<protein>
    <submittedName>
        <fullName evidence="4">Penicillin-binding protein</fullName>
    </submittedName>
</protein>
<dbReference type="InterPro" id="IPR007887">
    <property type="entry name" value="MecA_N"/>
</dbReference>
<dbReference type="GO" id="GO:0046677">
    <property type="term" value="P:response to antibiotic"/>
    <property type="evidence" value="ECO:0007669"/>
    <property type="project" value="InterPro"/>
</dbReference>
<evidence type="ECO:0000259" key="2">
    <source>
        <dbReference type="Pfam" id="PF00905"/>
    </source>
</evidence>
<feature type="domain" description="Penicillin-binding protein transpeptidase" evidence="2">
    <location>
        <begin position="324"/>
        <end position="589"/>
    </location>
</feature>
<dbReference type="RefSeq" id="WP_161896149.1">
    <property type="nucleotide sequence ID" value="NZ_BJOV01000005.1"/>
</dbReference>
<dbReference type="GO" id="GO:0071972">
    <property type="term" value="F:peptidoglycan L,D-transpeptidase activity"/>
    <property type="evidence" value="ECO:0007669"/>
    <property type="project" value="TreeGrafter"/>
</dbReference>
<comment type="caution">
    <text evidence="4">The sequence shown here is derived from an EMBL/GenBank/DDBJ whole genome shotgun (WGS) entry which is preliminary data.</text>
</comment>
<dbReference type="InterPro" id="IPR050515">
    <property type="entry name" value="Beta-lactam/transpept"/>
</dbReference>
<dbReference type="AlphaFoldDB" id="A0A7I9VAS0"/>
<reference evidence="5" key="1">
    <citation type="submission" date="2019-06" db="EMBL/GenBank/DDBJ databases">
        <title>Gordonia isolated from sludge of a wastewater treatment plant.</title>
        <authorList>
            <person name="Tamura T."/>
            <person name="Aoyama K."/>
            <person name="Kang Y."/>
            <person name="Saito S."/>
            <person name="Akiyama N."/>
            <person name="Yazawa K."/>
            <person name="Gonoi T."/>
            <person name="Mikami Y."/>
        </authorList>
    </citation>
    <scope>NUCLEOTIDE SEQUENCE [LARGE SCALE GENOMIC DNA]</scope>
    <source>
        <strain evidence="5">NBRC 107696</strain>
    </source>
</reference>
<dbReference type="GO" id="GO:0005886">
    <property type="term" value="C:plasma membrane"/>
    <property type="evidence" value="ECO:0007669"/>
    <property type="project" value="TreeGrafter"/>
</dbReference>
<dbReference type="GO" id="GO:0008658">
    <property type="term" value="F:penicillin binding"/>
    <property type="evidence" value="ECO:0007669"/>
    <property type="project" value="InterPro"/>
</dbReference>
<dbReference type="InterPro" id="IPR012338">
    <property type="entry name" value="Beta-lactam/transpept-like"/>
</dbReference>
<dbReference type="PANTHER" id="PTHR30627">
    <property type="entry name" value="PEPTIDOGLYCAN D,D-TRANSPEPTIDASE"/>
    <property type="match status" value="1"/>
</dbReference>
<dbReference type="GO" id="GO:0071555">
    <property type="term" value="P:cell wall organization"/>
    <property type="evidence" value="ECO:0007669"/>
    <property type="project" value="TreeGrafter"/>
</dbReference>
<feature type="domain" description="NTF2-like N-terminal transpeptidase" evidence="3">
    <location>
        <begin position="29"/>
        <end position="136"/>
    </location>
</feature>
<dbReference type="EMBL" id="BJOV01000005">
    <property type="protein sequence ID" value="GEE02478.1"/>
    <property type="molecule type" value="Genomic_DNA"/>
</dbReference>
<dbReference type="Gene3D" id="3.40.710.10">
    <property type="entry name" value="DD-peptidase/beta-lactamase superfamily"/>
    <property type="match status" value="1"/>
</dbReference>
<dbReference type="OrthoDB" id="5241017at2"/>
<accession>A0A7I9VAS0</accession>